<proteinExistence type="inferred from homology"/>
<evidence type="ECO:0000256" key="4">
    <source>
        <dbReference type="ARBA" id="ARBA00022827"/>
    </source>
</evidence>
<evidence type="ECO:0000313" key="7">
    <source>
        <dbReference type="EMBL" id="ODV58977.1"/>
    </source>
</evidence>
<evidence type="ECO:0000256" key="5">
    <source>
        <dbReference type="ARBA" id="ARBA00023002"/>
    </source>
</evidence>
<dbReference type="InterPro" id="IPR036188">
    <property type="entry name" value="FAD/NAD-bd_sf"/>
</dbReference>
<dbReference type="Pfam" id="PF01266">
    <property type="entry name" value="DAO"/>
    <property type="match status" value="1"/>
</dbReference>
<comment type="cofactor">
    <cofactor evidence="1">
        <name>FAD</name>
        <dbReference type="ChEBI" id="CHEBI:57692"/>
    </cofactor>
</comment>
<dbReference type="InParanoid" id="A0A1D2VBY2"/>
<evidence type="ECO:0000256" key="1">
    <source>
        <dbReference type="ARBA" id="ARBA00001974"/>
    </source>
</evidence>
<dbReference type="OrthoDB" id="2219495at2759"/>
<gene>
    <name evidence="7" type="ORF">ASCRUDRAFT_77400</name>
</gene>
<evidence type="ECO:0000313" key="8">
    <source>
        <dbReference type="Proteomes" id="UP000095038"/>
    </source>
</evidence>
<reference evidence="8" key="1">
    <citation type="submission" date="2016-05" db="EMBL/GenBank/DDBJ databases">
        <title>Comparative genomics of biotechnologically important yeasts.</title>
        <authorList>
            <consortium name="DOE Joint Genome Institute"/>
            <person name="Riley R."/>
            <person name="Haridas S."/>
            <person name="Wolfe K.H."/>
            <person name="Lopes M.R."/>
            <person name="Hittinger C.T."/>
            <person name="Goker M."/>
            <person name="Salamov A."/>
            <person name="Wisecaver J."/>
            <person name="Long T.M."/>
            <person name="Aerts A.L."/>
            <person name="Barry K."/>
            <person name="Choi C."/>
            <person name="Clum A."/>
            <person name="Coughlan A.Y."/>
            <person name="Deshpande S."/>
            <person name="Douglass A.P."/>
            <person name="Hanson S.J."/>
            <person name="Klenk H.-P."/>
            <person name="Labutti K."/>
            <person name="Lapidus A."/>
            <person name="Lindquist E."/>
            <person name="Lipzen A."/>
            <person name="Meier-Kolthoff J.P."/>
            <person name="Ohm R.A."/>
            <person name="Otillar R.P."/>
            <person name="Pangilinan J."/>
            <person name="Peng Y."/>
            <person name="Rokas A."/>
            <person name="Rosa C.A."/>
            <person name="Scheuner C."/>
            <person name="Sibirny A.A."/>
            <person name="Slot J.C."/>
            <person name="Stielow J.B."/>
            <person name="Sun H."/>
            <person name="Kurtzman C.P."/>
            <person name="Blackwell M."/>
            <person name="Grigoriev I.V."/>
            <person name="Jeffries T.W."/>
        </authorList>
    </citation>
    <scope>NUCLEOTIDE SEQUENCE [LARGE SCALE GENOMIC DNA]</scope>
    <source>
        <strain evidence="8">DSM 1968</strain>
    </source>
</reference>
<protein>
    <submittedName>
        <fullName evidence="7">Nucleotide-binding domain-containing protein</fullName>
    </submittedName>
</protein>
<evidence type="ECO:0000256" key="2">
    <source>
        <dbReference type="ARBA" id="ARBA00010989"/>
    </source>
</evidence>
<dbReference type="Gene3D" id="3.30.9.10">
    <property type="entry name" value="D-Amino Acid Oxidase, subunit A, domain 2"/>
    <property type="match status" value="1"/>
</dbReference>
<keyword evidence="3" id="KW-0285">Flavoprotein</keyword>
<keyword evidence="5" id="KW-0560">Oxidoreductase</keyword>
<dbReference type="GO" id="GO:0050660">
    <property type="term" value="F:flavin adenine dinucleotide binding"/>
    <property type="evidence" value="ECO:0007669"/>
    <property type="project" value="InterPro"/>
</dbReference>
<dbReference type="STRING" id="1344418.A0A1D2VBY2"/>
<dbReference type="RefSeq" id="XP_020045284.1">
    <property type="nucleotide sequence ID" value="XM_020193849.1"/>
</dbReference>
<dbReference type="PANTHER" id="PTHR10961:SF15">
    <property type="entry name" value="FAD DEPENDENT OXIDOREDUCTASE DOMAIN-CONTAINING PROTEIN"/>
    <property type="match status" value="1"/>
</dbReference>
<dbReference type="Gene3D" id="3.50.50.60">
    <property type="entry name" value="FAD/NAD(P)-binding domain"/>
    <property type="match status" value="1"/>
</dbReference>
<dbReference type="AlphaFoldDB" id="A0A1D2VBY2"/>
<dbReference type="InterPro" id="IPR006076">
    <property type="entry name" value="FAD-dep_OxRdtase"/>
</dbReference>
<evidence type="ECO:0000256" key="3">
    <source>
        <dbReference type="ARBA" id="ARBA00022630"/>
    </source>
</evidence>
<evidence type="ECO:0000259" key="6">
    <source>
        <dbReference type="Pfam" id="PF01266"/>
    </source>
</evidence>
<organism evidence="7 8">
    <name type="scientific">Ascoidea rubescens DSM 1968</name>
    <dbReference type="NCBI Taxonomy" id="1344418"/>
    <lineage>
        <taxon>Eukaryota</taxon>
        <taxon>Fungi</taxon>
        <taxon>Dikarya</taxon>
        <taxon>Ascomycota</taxon>
        <taxon>Saccharomycotina</taxon>
        <taxon>Saccharomycetes</taxon>
        <taxon>Ascoideaceae</taxon>
        <taxon>Ascoidea</taxon>
    </lineage>
</organism>
<dbReference type="EMBL" id="KV454488">
    <property type="protein sequence ID" value="ODV58977.1"/>
    <property type="molecule type" value="Genomic_DNA"/>
</dbReference>
<keyword evidence="4" id="KW-0274">FAD</keyword>
<feature type="domain" description="FAD dependent oxidoreductase" evidence="6">
    <location>
        <begin position="10"/>
        <end position="471"/>
    </location>
</feature>
<accession>A0A1D2VBY2</accession>
<dbReference type="SUPFAM" id="SSF51905">
    <property type="entry name" value="FAD/NAD(P)-binding domain"/>
    <property type="match status" value="1"/>
</dbReference>
<dbReference type="Proteomes" id="UP000095038">
    <property type="component" value="Unassembled WGS sequence"/>
</dbReference>
<keyword evidence="8" id="KW-1185">Reference proteome</keyword>
<comment type="similarity">
    <text evidence="2">Belongs to the MSOX/MTOX family.</text>
</comment>
<dbReference type="GeneID" id="30967485"/>
<dbReference type="PANTHER" id="PTHR10961">
    <property type="entry name" value="PEROXISOMAL SARCOSINE OXIDASE"/>
    <property type="match status" value="1"/>
</dbReference>
<dbReference type="GO" id="GO:0008115">
    <property type="term" value="F:sarcosine oxidase activity"/>
    <property type="evidence" value="ECO:0007669"/>
    <property type="project" value="TreeGrafter"/>
</dbReference>
<name>A0A1D2VBY2_9ASCO</name>
<sequence>MEKPFSKDSKIIIIGAGIFGLSSALHLAEAGYRNIKVFDRLDFNQINYTFLEGADTASADINKYFRIFYADKIHYQKLAFEASEIWENWNKQVKFNIPKELLNQFNSNPKIFERCGILRLDDVPGNPPEEKENLKSFSRENLRATQYDLNNKDDIKRAKATGWFKKLDPLGLKERNKVKYLSGVLDSTGGLLYASNACIYCKYLCEKLNVKFILGNEKGFIQELVYSKIDPSLVTGIITKDKLKYKGDLVIMAAGPWSTKFIPQLDGINEATSGTVVVLEVPQERQDLIHKYSPENFPIVSWKMGHSREKEYLGGFGLFPCYLYENYGKGIQDDTITGFKTNLKKPEKGIIKILTRQIKYTNPQIVKNSNNNDDDRVVSIPLTSNSGPFFEKRIVKYNLKQIKKFLTIACPDLVLEPRVKIIATRLLWYTDTINNDFLFDYVPNTKNLIVTTGGSGHAFKFFPVLGRFTKELVEGIKADENYKINNIDDPKDFELPDELLFLETGDKNFKFDKWMLHNIFSWDNKLKSLKYDLDDLNGLKEGLRSKRNIKNQILSSFGSFDWSFGKNYAEILKRVNEWTLNDKPDMEDKKLKPKL</sequence>
<dbReference type="InterPro" id="IPR045170">
    <property type="entry name" value="MTOX"/>
</dbReference>